<dbReference type="InterPro" id="IPR038726">
    <property type="entry name" value="PDDEXK_AddAB-type"/>
</dbReference>
<accession>A0A2W5A0P9</accession>
<dbReference type="Pfam" id="PF12705">
    <property type="entry name" value="PDDEXK_1"/>
    <property type="match status" value="1"/>
</dbReference>
<dbReference type="NCBIfam" id="TIGR02786">
    <property type="entry name" value="addB_alphas"/>
    <property type="match status" value="1"/>
</dbReference>
<dbReference type="InterPro" id="IPR027417">
    <property type="entry name" value="P-loop_NTPase"/>
</dbReference>
<dbReference type="InterPro" id="IPR014153">
    <property type="entry name" value="Ds_break_AddB"/>
</dbReference>
<dbReference type="Proteomes" id="UP000249557">
    <property type="component" value="Unassembled WGS sequence"/>
</dbReference>
<dbReference type="InterPro" id="IPR011604">
    <property type="entry name" value="PDDEXK-like_dom_sf"/>
</dbReference>
<evidence type="ECO:0000259" key="1">
    <source>
        <dbReference type="Pfam" id="PF12705"/>
    </source>
</evidence>
<feature type="domain" description="PD-(D/E)XK endonuclease-like" evidence="1">
    <location>
        <begin position="714"/>
        <end position="952"/>
    </location>
</feature>
<sequence>MTKPCVYTIPAGLSFVDRMASTLRAESGDDPSILASMQLLLPTRRACRSLREAFLRDSEGKPLLLPRMNPIGDVDEEELSLLLAGTEAELSLEPAIAPMHRLFLITRLIGKMEQGRGIEQDMALARALAHLMDQVYTEDLDLKNLPHAIDRAEFSKHWQISLDFLKILSEHWPLVLKEQGVMDAADRRNRLLKSLAASWKKNPPAHRIIAAGSTGSIPATAELLKTVAGLPDGCIVLPGLDLAMDAESWNAIQDTHPQATLKSLLKTLGVERGDVAVWPGCDEGAKERASTRTFCTEIMRPAETSAAWQKLKDAKSFDPQALSIERYDCANPQEEALVIALALRGALEQSEQTTAALVTPDRKLARRVAMACRRWGIEIDDSAGTPLAQTRAGSFIHLCMEAAEENLRPVALLSFCKHALCMPEDAAHWRGDIRALDTHLFRGPAFSGGLESYHAKISLLVEDKRINESLAALMTQAVNSIAGKFTPLTRLSKAPFADWCEAHLQTLENFCPPHILWAGEDGEAASLFFSGLREHGAYMPDMDVREYLGILKIAMEGIAVRPKYGLHPRLSILGQLEARLVEADTMILSGLNENTWPPKPAVDPWMSRPMRRRFGLPSPERSTGLSAHDFAQCLCADKVILTRSLRVDGTPTVPSRWLQRMDTVLQACGTDTAGALKGGLLDIARAIDEVANVKPAPRPEPRPPVSARPRLLPVTAIETWMNDPYSLYAKYILKLYKLKPLEEPLDAAMRGTLLHDILDKFVTLYPKDLPPDRDIALKSFMGIVAAEMERHAIEPDVRSFWTPRLEKTGRFLIRTEETWRQTFLPRLREVEGRMEFSGNAGPFTLRGRADRIDVSHDGREAAIVDYKSGGAFSPKGMKSGQYPQLPLEALIVESNGFDDLHGRQVTALAYWILNGSGEGGKETTLIKPEDLQAAKDNAREGMQTLIDAFDDEATPYYSLPRQVAKRYNTDYDQLARVQEWSTAAEQDET</sequence>
<dbReference type="Gene3D" id="3.90.320.10">
    <property type="match status" value="1"/>
</dbReference>
<dbReference type="SUPFAM" id="SSF52540">
    <property type="entry name" value="P-loop containing nucleoside triphosphate hydrolases"/>
    <property type="match status" value="1"/>
</dbReference>
<evidence type="ECO:0000313" key="3">
    <source>
        <dbReference type="Proteomes" id="UP000249557"/>
    </source>
</evidence>
<organism evidence="2 3">
    <name type="scientific">Micavibrio aeruginosavorus</name>
    <dbReference type="NCBI Taxonomy" id="349221"/>
    <lineage>
        <taxon>Bacteria</taxon>
        <taxon>Pseudomonadati</taxon>
        <taxon>Bdellovibrionota</taxon>
        <taxon>Bdellovibrionia</taxon>
        <taxon>Bdellovibrionales</taxon>
        <taxon>Pseudobdellovibrionaceae</taxon>
        <taxon>Micavibrio</taxon>
    </lineage>
</organism>
<dbReference type="AlphaFoldDB" id="A0A2W5A0P9"/>
<name>A0A2W5A0P9_9BACT</name>
<comment type="caution">
    <text evidence="2">The sequence shown here is derived from an EMBL/GenBank/DDBJ whole genome shotgun (WGS) entry which is preliminary data.</text>
</comment>
<proteinExistence type="predicted"/>
<protein>
    <submittedName>
        <fullName evidence="2">Double-strand break repair protein AddB</fullName>
    </submittedName>
</protein>
<evidence type="ECO:0000313" key="2">
    <source>
        <dbReference type="EMBL" id="PZO87166.1"/>
    </source>
</evidence>
<dbReference type="EMBL" id="QFNK01000070">
    <property type="protein sequence ID" value="PZO87166.1"/>
    <property type="molecule type" value="Genomic_DNA"/>
</dbReference>
<reference evidence="2 3" key="1">
    <citation type="submission" date="2017-08" db="EMBL/GenBank/DDBJ databases">
        <title>Infants hospitalized years apart are colonized by the same room-sourced microbial strains.</title>
        <authorList>
            <person name="Brooks B."/>
            <person name="Olm M.R."/>
            <person name="Firek B.A."/>
            <person name="Baker R."/>
            <person name="Thomas B.C."/>
            <person name="Morowitz M.J."/>
            <person name="Banfield J.F."/>
        </authorList>
    </citation>
    <scope>NUCLEOTIDE SEQUENCE [LARGE SCALE GENOMIC DNA]</scope>
    <source>
        <strain evidence="2">S2_018_000_R2_104</strain>
    </source>
</reference>
<gene>
    <name evidence="2" type="primary">addB</name>
    <name evidence="2" type="ORF">DI626_04650</name>
</gene>